<dbReference type="Proteomes" id="UP000221101">
    <property type="component" value="Unassembled WGS sequence"/>
</dbReference>
<dbReference type="EMBL" id="NJCX01000035">
    <property type="protein sequence ID" value="PHM69266.1"/>
    <property type="molecule type" value="Genomic_DNA"/>
</dbReference>
<protein>
    <recommendedName>
        <fullName evidence="11">S-adenosylmethionine decarboxylase proenzyme</fullName>
        <shortName evidence="11">AdoMetDC</shortName>
        <shortName evidence="11">SAMDC</shortName>
        <ecNumber evidence="11">4.1.1.50</ecNumber>
    </recommendedName>
    <component>
        <recommendedName>
            <fullName evidence="11">S-adenosylmethionine decarboxylase beta chain</fullName>
        </recommendedName>
    </component>
    <component>
        <recommendedName>
            <fullName evidence="11">S-adenosylmethionine decarboxylase alpha chain</fullName>
        </recommendedName>
    </component>
</protein>
<dbReference type="InterPro" id="IPR002723">
    <property type="entry name" value="BpsA_C"/>
</dbReference>
<dbReference type="EC" id="4.1.1.50" evidence="11"/>
<keyword evidence="10 11" id="KW-0670">Pyruvate</keyword>
<keyword evidence="1" id="KW-0489">Methyltransferase</keyword>
<keyword evidence="4 11" id="KW-0068">Autocatalytic cleavage</keyword>
<gene>
    <name evidence="11" type="primary">speH</name>
    <name evidence="13" type="ORF">Xkoz_03501</name>
</gene>
<comment type="PTM">
    <text evidence="11">Is synthesized initially as an inactive proenzyme. Formation of the active enzyme involves a self-maturation process in which the active site pyruvoyl group is generated from an internal serine residue via an autocatalytic post-translational modification. Two non-identical subunits are generated from the proenzyme in this reaction, and the pyruvate is formed at the N-terminus of the alpha chain, which is derived from the carboxyl end of the proenzyme. The post-translation cleavage follows an unusual pathway, termed non-hydrolytic serinolysis, in which the side chain hydroxyl group of the serine supplies its oxygen atom to form the C-terminus of the beta chain, while the remainder of the serine residue undergoes an oxidative deamination to produce ammonia and the pyruvoyl group blocking the N-terminus of the alpha chain.</text>
</comment>
<dbReference type="RefSeq" id="WP_099143259.1">
    <property type="nucleotide sequence ID" value="NZ_CAWNOR010000070.1"/>
</dbReference>
<keyword evidence="2" id="KW-0808">Transferase</keyword>
<keyword evidence="11" id="KW-0949">S-adenosyl-L-methionine</keyword>
<evidence type="ECO:0000256" key="11">
    <source>
        <dbReference type="HAMAP-Rule" id="MF_00464"/>
    </source>
</evidence>
<evidence type="ECO:0000313" key="13">
    <source>
        <dbReference type="EMBL" id="PHM69266.1"/>
    </source>
</evidence>
<dbReference type="Gene3D" id="3.40.50.150">
    <property type="entry name" value="Vaccinia Virus protein VP39"/>
    <property type="match status" value="1"/>
</dbReference>
<comment type="subunit">
    <text evidence="11">Heterotetramer of two alpha and two beta chains arranged as a dimer of alpha/beta heterodimers.</text>
</comment>
<evidence type="ECO:0000256" key="5">
    <source>
        <dbReference type="ARBA" id="ARBA00023066"/>
    </source>
</evidence>
<evidence type="ECO:0000256" key="4">
    <source>
        <dbReference type="ARBA" id="ARBA00022813"/>
    </source>
</evidence>
<dbReference type="PANTHER" id="PTHR33866:SF2">
    <property type="entry name" value="S-ADENOSYLMETHIONINE DECARBOXYLASE PROENZYME"/>
    <property type="match status" value="1"/>
</dbReference>
<evidence type="ECO:0000256" key="1">
    <source>
        <dbReference type="ARBA" id="ARBA00022603"/>
    </source>
</evidence>
<proteinExistence type="inferred from homology"/>
<dbReference type="Pfam" id="PF01861">
    <property type="entry name" value="BpsA_C"/>
    <property type="match status" value="1"/>
</dbReference>
<dbReference type="InterPro" id="IPR002052">
    <property type="entry name" value="DNA_methylase_N6_adenine_CS"/>
</dbReference>
<feature type="domain" description="N(4)-bis(aminopropyl)spermidine synthase C-terminal" evidence="12">
    <location>
        <begin position="115"/>
        <end position="339"/>
    </location>
</feature>
<keyword evidence="7 11" id="KW-0865">Zymogen</keyword>
<dbReference type="GO" id="GO:0032259">
    <property type="term" value="P:methylation"/>
    <property type="evidence" value="ECO:0007669"/>
    <property type="project" value="UniProtKB-KW"/>
</dbReference>
<keyword evidence="8 11" id="KW-0456">Lyase</keyword>
<comment type="catalytic activity">
    <reaction evidence="11">
        <text>S-adenosyl-L-methionine + H(+) = S-adenosyl 3-(methylsulfanyl)propylamine + CO2</text>
        <dbReference type="Rhea" id="RHEA:15981"/>
        <dbReference type="ChEBI" id="CHEBI:15378"/>
        <dbReference type="ChEBI" id="CHEBI:16526"/>
        <dbReference type="ChEBI" id="CHEBI:57443"/>
        <dbReference type="ChEBI" id="CHEBI:59789"/>
        <dbReference type="EC" id="4.1.1.50"/>
    </reaction>
</comment>
<comment type="similarity">
    <text evidence="11">Belongs to the prokaryotic AdoMetDC family. Type 1 subfamily.</text>
</comment>
<dbReference type="OrthoDB" id="278697at2"/>
<dbReference type="NCBIfam" id="TIGR03330">
    <property type="entry name" value="SAM_DCase_Bsu"/>
    <property type="match status" value="1"/>
</dbReference>
<comment type="caution">
    <text evidence="13">The sequence shown here is derived from an EMBL/GenBank/DDBJ whole genome shotgun (WGS) entry which is preliminary data.</text>
</comment>
<dbReference type="SUPFAM" id="SSF56276">
    <property type="entry name" value="S-adenosylmethionine decarboxylase"/>
    <property type="match status" value="1"/>
</dbReference>
<dbReference type="Pfam" id="PF02675">
    <property type="entry name" value="AdoMet_dc"/>
    <property type="match status" value="1"/>
</dbReference>
<dbReference type="HAMAP" id="MF_00464">
    <property type="entry name" value="AdoMetDC_1"/>
    <property type="match status" value="1"/>
</dbReference>
<dbReference type="GO" id="GO:0005829">
    <property type="term" value="C:cytosol"/>
    <property type="evidence" value="ECO:0007669"/>
    <property type="project" value="TreeGrafter"/>
</dbReference>
<dbReference type="AlphaFoldDB" id="A0A2D0L0P8"/>
<evidence type="ECO:0000256" key="7">
    <source>
        <dbReference type="ARBA" id="ARBA00023145"/>
    </source>
</evidence>
<keyword evidence="6 11" id="KW-0620">Polyamine biosynthesis</keyword>
<dbReference type="Gene3D" id="3.60.90.10">
    <property type="entry name" value="S-adenosylmethionine decarboxylase"/>
    <property type="match status" value="1"/>
</dbReference>
<keyword evidence="14" id="KW-1185">Reference proteome</keyword>
<dbReference type="InterPro" id="IPR016067">
    <property type="entry name" value="S-AdoMet_deCO2ase_core"/>
</dbReference>
<feature type="active site" description="Schiff-base intermediate with substrate; via pyruvic acid" evidence="11">
    <location>
        <position position="455"/>
    </location>
</feature>
<dbReference type="GO" id="GO:0004014">
    <property type="term" value="F:adenosylmethionine decarboxylase activity"/>
    <property type="evidence" value="ECO:0007669"/>
    <property type="project" value="UniProtKB-UniRule"/>
</dbReference>
<feature type="active site" description="Proton donor; for catalytic activity" evidence="11">
    <location>
        <position position="475"/>
    </location>
</feature>
<evidence type="ECO:0000256" key="9">
    <source>
        <dbReference type="ARBA" id="ARBA00023270"/>
    </source>
</evidence>
<dbReference type="GO" id="GO:0008168">
    <property type="term" value="F:methyltransferase activity"/>
    <property type="evidence" value="ECO:0007669"/>
    <property type="project" value="UniProtKB-KW"/>
</dbReference>
<comment type="function">
    <text evidence="11">Catalyzes the decarboxylation of S-adenosylmethionine to S-adenosylmethioninamine (dcAdoMet), the propylamine donor required for the synthesis of the polyamines spermine and spermidine from the diamine putrescine.</text>
</comment>
<evidence type="ECO:0000259" key="12">
    <source>
        <dbReference type="Pfam" id="PF01861"/>
    </source>
</evidence>
<keyword evidence="3 11" id="KW-0210">Decarboxylase</keyword>
<dbReference type="PANTHER" id="PTHR33866">
    <property type="entry name" value="S-ADENOSYLMETHIONINE DECARBOXYLASE PROENZYME"/>
    <property type="match status" value="1"/>
</dbReference>
<sequence>MNNILHSIKNNMTLTHPIEVLEKLLIYLYLYNRVSSKALSLKSGLPVPIVSAFKKELIKLELAENKGIFKLNSAGINYIKNNLGYHTVNIEHYFSLLTTDNRKNFERELIISLKPIYECRPQVNVMLDQAHATIETSIRRVMLLLNNPCIFKQKILFLGDDDLTSLVLMMAFKKLGHYNPKSIFVKDIDKALLYFIKSVSEQNNFVINTEYRDLKYPNEYTKQFDIILTDPPYTLSGLKLFLSRAISFSKNENSEILLSFGQKKPEQHREIQKLFYEQNLFIKNIHPQFNQYHGGSILGNVSDLYVLSVTQSTYPTIPENSAYSNKIYTGELNPRVKFYQCKSCHNTMIIGYGKSILTIEELIERGCEQCTGTKFQYRGQEKVHSPTNTQSETRQLGTQIVLEMKGCDSNKLQSISAIKLIMLDVARKCNLNIMTHHFHEFEPWGVSGVLILAESHFTIHTWPEYCYAALDLFICHEFNQKNTLITQLQAQLNSKEYECKILQRGF</sequence>
<evidence type="ECO:0000256" key="6">
    <source>
        <dbReference type="ARBA" id="ARBA00023115"/>
    </source>
</evidence>
<dbReference type="GO" id="GO:0003676">
    <property type="term" value="F:nucleic acid binding"/>
    <property type="evidence" value="ECO:0007669"/>
    <property type="project" value="InterPro"/>
</dbReference>
<evidence type="ECO:0000313" key="14">
    <source>
        <dbReference type="Proteomes" id="UP000221101"/>
    </source>
</evidence>
<feature type="chain" id="PRO_5023333227" description="S-adenosylmethionine decarboxylase alpha chain" evidence="11">
    <location>
        <begin position="455"/>
        <end position="506"/>
    </location>
</feature>
<feature type="chain" id="PRO_5023333226" description="S-adenosylmethionine decarboxylase beta chain" evidence="11">
    <location>
        <begin position="1"/>
        <end position="454"/>
    </location>
</feature>
<evidence type="ECO:0000256" key="2">
    <source>
        <dbReference type="ARBA" id="ARBA00022679"/>
    </source>
</evidence>
<evidence type="ECO:0000256" key="8">
    <source>
        <dbReference type="ARBA" id="ARBA00023239"/>
    </source>
</evidence>
<comment type="pathway">
    <text evidence="11">Amine and polyamine biosynthesis; S-adenosylmethioninamine biosynthesis; S-adenosylmethioninamine from S-adenosyl-L-methionine: step 1/1.</text>
</comment>
<comment type="cofactor">
    <cofactor evidence="11">
        <name>pyruvate</name>
        <dbReference type="ChEBI" id="CHEBI:15361"/>
    </cofactor>
    <text evidence="11">Binds 1 pyruvoyl group covalently per subunit.</text>
</comment>
<dbReference type="InterPro" id="IPR017716">
    <property type="entry name" value="S-AdoMet_deCOase_pro-enz"/>
</dbReference>
<dbReference type="UniPathway" id="UPA00331">
    <property type="reaction ID" value="UER00451"/>
</dbReference>
<name>A0A2D0L0P8_9GAMM</name>
<dbReference type="PROSITE" id="PS00092">
    <property type="entry name" value="N6_MTASE"/>
    <property type="match status" value="1"/>
</dbReference>
<accession>A0A2D0L0P8</accession>
<feature type="active site" description="Proton acceptor; for processing activity" evidence="11">
    <location>
        <position position="460"/>
    </location>
</feature>
<feature type="site" description="Cleavage (non-hydrolytic); by autolysis" evidence="11">
    <location>
        <begin position="454"/>
        <end position="455"/>
    </location>
</feature>
<keyword evidence="5 11" id="KW-0745">Spermidine biosynthesis</keyword>
<feature type="modified residue" description="Pyruvic acid (Ser); by autocatalysis" evidence="11">
    <location>
        <position position="455"/>
    </location>
</feature>
<reference evidence="13 14" key="1">
    <citation type="journal article" date="2017" name="Nat. Microbiol.">
        <title>Natural product diversity associated with the nematode symbionts Photorhabdus and Xenorhabdus.</title>
        <authorList>
            <person name="Tobias N.J."/>
            <person name="Wolff H."/>
            <person name="Djahanschiri B."/>
            <person name="Grundmann F."/>
            <person name="Kronenwerth M."/>
            <person name="Shi Y.M."/>
            <person name="Simonyi S."/>
            <person name="Grun P."/>
            <person name="Shapiro-Ilan D."/>
            <person name="Pidot S.J."/>
            <person name="Stinear T.P."/>
            <person name="Ebersberger I."/>
            <person name="Bode H.B."/>
        </authorList>
    </citation>
    <scope>NUCLEOTIDE SEQUENCE [LARGE SCALE GENOMIC DNA]</scope>
    <source>
        <strain evidence="13 14">DSM 17907</strain>
    </source>
</reference>
<keyword evidence="9 11" id="KW-0704">Schiff base</keyword>
<dbReference type="SUPFAM" id="SSF53335">
    <property type="entry name" value="S-adenosyl-L-methionine-dependent methyltransferases"/>
    <property type="match status" value="1"/>
</dbReference>
<dbReference type="InterPro" id="IPR029063">
    <property type="entry name" value="SAM-dependent_MTases_sf"/>
</dbReference>
<dbReference type="GO" id="GO:0008295">
    <property type="term" value="P:spermidine biosynthetic process"/>
    <property type="evidence" value="ECO:0007669"/>
    <property type="project" value="UniProtKB-UniRule"/>
</dbReference>
<dbReference type="InterPro" id="IPR003826">
    <property type="entry name" value="AdoMetDC_fam_prok"/>
</dbReference>
<organism evidence="13 14">
    <name type="scientific">Xenorhabdus kozodoii</name>
    <dbReference type="NCBI Taxonomy" id="351676"/>
    <lineage>
        <taxon>Bacteria</taxon>
        <taxon>Pseudomonadati</taxon>
        <taxon>Pseudomonadota</taxon>
        <taxon>Gammaproteobacteria</taxon>
        <taxon>Enterobacterales</taxon>
        <taxon>Morganellaceae</taxon>
        <taxon>Xenorhabdus</taxon>
    </lineage>
</organism>
<evidence type="ECO:0000256" key="3">
    <source>
        <dbReference type="ARBA" id="ARBA00022793"/>
    </source>
</evidence>
<evidence type="ECO:0000256" key="10">
    <source>
        <dbReference type="ARBA" id="ARBA00023317"/>
    </source>
</evidence>